<reference evidence="1 2" key="1">
    <citation type="submission" date="2021-04" db="EMBL/GenBank/DDBJ databases">
        <authorList>
            <person name="De Guttry C."/>
            <person name="Zahm M."/>
            <person name="Klopp C."/>
            <person name="Cabau C."/>
            <person name="Louis A."/>
            <person name="Berthelot C."/>
            <person name="Parey E."/>
            <person name="Roest Crollius H."/>
            <person name="Montfort J."/>
            <person name="Robinson-Rechavi M."/>
            <person name="Bucao C."/>
            <person name="Bouchez O."/>
            <person name="Gislard M."/>
            <person name="Lluch J."/>
            <person name="Milhes M."/>
            <person name="Lampietro C."/>
            <person name="Lopez Roques C."/>
            <person name="Donnadieu C."/>
            <person name="Braasch I."/>
            <person name="Desvignes T."/>
            <person name="Postlethwait J."/>
            <person name="Bobe J."/>
            <person name="Wedekind C."/>
            <person name="Guiguen Y."/>
        </authorList>
    </citation>
    <scope>NUCLEOTIDE SEQUENCE [LARGE SCALE GENOMIC DNA]</scope>
    <source>
        <strain evidence="1">Cs_M1</strain>
        <tissue evidence="1">Blood</tissue>
    </source>
</reference>
<dbReference type="PANTHER" id="PTHR47510">
    <property type="entry name" value="REVERSE TRANSCRIPTASE DOMAIN-CONTAINING PROTEIN"/>
    <property type="match status" value="1"/>
</dbReference>
<organism evidence="1 2">
    <name type="scientific">Coregonus suidteri</name>
    <dbReference type="NCBI Taxonomy" id="861788"/>
    <lineage>
        <taxon>Eukaryota</taxon>
        <taxon>Metazoa</taxon>
        <taxon>Chordata</taxon>
        <taxon>Craniata</taxon>
        <taxon>Vertebrata</taxon>
        <taxon>Euteleostomi</taxon>
        <taxon>Actinopterygii</taxon>
        <taxon>Neopterygii</taxon>
        <taxon>Teleostei</taxon>
        <taxon>Protacanthopterygii</taxon>
        <taxon>Salmoniformes</taxon>
        <taxon>Salmonidae</taxon>
        <taxon>Coregoninae</taxon>
        <taxon>Coregonus</taxon>
    </lineage>
</organism>
<keyword evidence="2" id="KW-1185">Reference proteome</keyword>
<dbReference type="PANTHER" id="PTHR47510:SF3">
    <property type="entry name" value="ENDO_EXONUCLEASE_PHOSPHATASE DOMAIN-CONTAINING PROTEIN"/>
    <property type="match status" value="1"/>
</dbReference>
<dbReference type="EMBL" id="JAGTTL010000037">
    <property type="protein sequence ID" value="KAK6293225.1"/>
    <property type="molecule type" value="Genomic_DNA"/>
</dbReference>
<name>A0AAN8Q6U4_9TELE</name>
<evidence type="ECO:0000313" key="2">
    <source>
        <dbReference type="Proteomes" id="UP001356427"/>
    </source>
</evidence>
<accession>A0AAN8Q6U4</accession>
<dbReference type="Proteomes" id="UP001356427">
    <property type="component" value="Unassembled WGS sequence"/>
</dbReference>
<dbReference type="AlphaFoldDB" id="A0AAN8Q6U4"/>
<proteinExistence type="predicted"/>
<sequence length="271" mass="31063">MISCRPHYLPREFSSRFFVAVYLPPQTDAGTKTALNELYMAISKQENAHPEAALLVAGDFNAGKLKSVLPHFYQHVKCATRGKKTLEHLYSTHRDTYKALPRPPFGKSDHHSILLIPAYKQKLKQEAPMTRSIKKWSDEADAKLQDCFASTDWKMFRDSSDGIEEYTTSVTGFIKKCIDDVVPTVTVRTYHNQKPWITGNIRTELKGRAAAFKERDSNPDAYQKSRYALGRTIKQAKSQYRTKIESYYTGSDARRMWQGLKTITDYKGMTM</sequence>
<comment type="caution">
    <text evidence="1">The sequence shown here is derived from an EMBL/GenBank/DDBJ whole genome shotgun (WGS) entry which is preliminary data.</text>
</comment>
<gene>
    <name evidence="1" type="ORF">J4Q44_G00367260</name>
</gene>
<evidence type="ECO:0000313" key="1">
    <source>
        <dbReference type="EMBL" id="KAK6293225.1"/>
    </source>
</evidence>
<protein>
    <recommendedName>
        <fullName evidence="3">Endonuclease/exonuclease/phosphatase domain-containing protein</fullName>
    </recommendedName>
</protein>
<evidence type="ECO:0008006" key="3">
    <source>
        <dbReference type="Google" id="ProtNLM"/>
    </source>
</evidence>